<evidence type="ECO:0000313" key="2">
    <source>
        <dbReference type="Proteomes" id="UP001552594"/>
    </source>
</evidence>
<comment type="caution">
    <text evidence="1">The sequence shown here is derived from an EMBL/GenBank/DDBJ whole genome shotgun (WGS) entry which is preliminary data.</text>
</comment>
<accession>A0ABV3K1M7</accession>
<evidence type="ECO:0000313" key="1">
    <source>
        <dbReference type="EMBL" id="MEV5509062.1"/>
    </source>
</evidence>
<sequence length="77" mass="8626">MPEDRYNRLRIERLSDKPLGRTKAGRFFIPLRIFANDDEPTTGRLVMSGPDIEELVRDLSRLLNGDGPSIDSIGGTP</sequence>
<dbReference type="EMBL" id="JBFAUK010000018">
    <property type="protein sequence ID" value="MEV5509062.1"/>
    <property type="molecule type" value="Genomic_DNA"/>
</dbReference>
<gene>
    <name evidence="1" type="ORF">AB0L16_21945</name>
</gene>
<proteinExistence type="predicted"/>
<name>A0ABV3K1M7_STRON</name>
<dbReference type="Proteomes" id="UP001552594">
    <property type="component" value="Unassembled WGS sequence"/>
</dbReference>
<reference evidence="1 2" key="1">
    <citation type="submission" date="2024-06" db="EMBL/GenBank/DDBJ databases">
        <title>The Natural Products Discovery Center: Release of the First 8490 Sequenced Strains for Exploring Actinobacteria Biosynthetic Diversity.</title>
        <authorList>
            <person name="Kalkreuter E."/>
            <person name="Kautsar S.A."/>
            <person name="Yang D."/>
            <person name="Bader C.D."/>
            <person name="Teijaro C.N."/>
            <person name="Fluegel L."/>
            <person name="Davis C.M."/>
            <person name="Simpson J.R."/>
            <person name="Lauterbach L."/>
            <person name="Steele A.D."/>
            <person name="Gui C."/>
            <person name="Meng S."/>
            <person name="Li G."/>
            <person name="Viehrig K."/>
            <person name="Ye F."/>
            <person name="Su P."/>
            <person name="Kiefer A.F."/>
            <person name="Nichols A."/>
            <person name="Cepeda A.J."/>
            <person name="Yan W."/>
            <person name="Fan B."/>
            <person name="Jiang Y."/>
            <person name="Adhikari A."/>
            <person name="Zheng C.-J."/>
            <person name="Schuster L."/>
            <person name="Cowan T.M."/>
            <person name="Smanski M.J."/>
            <person name="Chevrette M.G."/>
            <person name="De Carvalho L.P.S."/>
            <person name="Shen B."/>
        </authorList>
    </citation>
    <scope>NUCLEOTIDE SEQUENCE [LARGE SCALE GENOMIC DNA]</scope>
    <source>
        <strain evidence="1 2">NPDC052347</strain>
    </source>
</reference>
<keyword evidence="2" id="KW-1185">Reference proteome</keyword>
<protein>
    <submittedName>
        <fullName evidence="1">Uncharacterized protein</fullName>
    </submittedName>
</protein>
<organism evidence="1 2">
    <name type="scientific">Streptomyces orinoci</name>
    <name type="common">Streptoverticillium orinoci</name>
    <dbReference type="NCBI Taxonomy" id="67339"/>
    <lineage>
        <taxon>Bacteria</taxon>
        <taxon>Bacillati</taxon>
        <taxon>Actinomycetota</taxon>
        <taxon>Actinomycetes</taxon>
        <taxon>Kitasatosporales</taxon>
        <taxon>Streptomycetaceae</taxon>
        <taxon>Streptomyces</taxon>
    </lineage>
</organism>
<dbReference type="RefSeq" id="WP_109282395.1">
    <property type="nucleotide sequence ID" value="NZ_JBFAUK010000018.1"/>
</dbReference>